<protein>
    <submittedName>
        <fullName evidence="2">Uncharacterized protein</fullName>
    </submittedName>
</protein>
<organism evidence="2 3">
    <name type="scientific">Aquarana catesbeiana</name>
    <name type="common">American bullfrog</name>
    <name type="synonym">Rana catesbeiana</name>
    <dbReference type="NCBI Taxonomy" id="8400"/>
    <lineage>
        <taxon>Eukaryota</taxon>
        <taxon>Metazoa</taxon>
        <taxon>Chordata</taxon>
        <taxon>Craniata</taxon>
        <taxon>Vertebrata</taxon>
        <taxon>Euteleostomi</taxon>
        <taxon>Amphibia</taxon>
        <taxon>Batrachia</taxon>
        <taxon>Anura</taxon>
        <taxon>Neobatrachia</taxon>
        <taxon>Ranoidea</taxon>
        <taxon>Ranidae</taxon>
        <taxon>Aquarana</taxon>
    </lineage>
</organism>
<dbReference type="AlphaFoldDB" id="A0A2G9SBE5"/>
<feature type="region of interest" description="Disordered" evidence="1">
    <location>
        <begin position="72"/>
        <end position="126"/>
    </location>
</feature>
<evidence type="ECO:0000313" key="2">
    <source>
        <dbReference type="EMBL" id="PIO37508.1"/>
    </source>
</evidence>
<proteinExistence type="predicted"/>
<name>A0A2G9SBE5_AQUCT</name>
<dbReference type="Proteomes" id="UP000228934">
    <property type="component" value="Unassembled WGS sequence"/>
</dbReference>
<feature type="compositionally biased region" description="Polar residues" evidence="1">
    <location>
        <begin position="87"/>
        <end position="100"/>
    </location>
</feature>
<evidence type="ECO:0000256" key="1">
    <source>
        <dbReference type="SAM" id="MobiDB-lite"/>
    </source>
</evidence>
<gene>
    <name evidence="2" type="ORF">AB205_0161180</name>
</gene>
<dbReference type="EMBL" id="KV925305">
    <property type="protein sequence ID" value="PIO37510.1"/>
    <property type="molecule type" value="Genomic_DNA"/>
</dbReference>
<feature type="compositionally biased region" description="Acidic residues" evidence="1">
    <location>
        <begin position="77"/>
        <end position="86"/>
    </location>
</feature>
<sequence>MASVHCPTNCRPDPYPLICFTAPPRIDLALLDVLQAENEEWSMRSGLAAKSFTPYSYAKDLEFLRPILEMQSTGTCWDDEPAEEDSSAPTQEPPNTGSPNQQMAEIAGEEEQEEGGCCTSAQLAHN</sequence>
<accession>A0A2G9SBE5</accession>
<reference evidence="2" key="2">
    <citation type="submission" date="2017-08" db="EMBL/GenBank/DDBJ databases">
        <title>Assembly of the North American Bullfrog Genome.</title>
        <authorList>
            <person name="Warren R.L."/>
            <person name="Vandervalk B.P."/>
            <person name="Kucuk E."/>
            <person name="Birol I."/>
            <person name="Helbing C."/>
            <person name="Pandoh P."/>
            <person name="Behsaz B."/>
            <person name="Mohamadi H."/>
            <person name="Chu J."/>
            <person name="Jackman S."/>
            <person name="Hammond S.A."/>
            <person name="Veldhoen N."/>
            <person name="Kirk H."/>
            <person name="Zhao Y."/>
            <person name="Coope R."/>
            <person name="Pleasance S."/>
            <person name="Moore R."/>
            <person name="Holt R."/>
        </authorList>
    </citation>
    <scope>NUCLEOTIDE SEQUENCE</scope>
    <source>
        <strain evidence="2">Bruno</strain>
        <tissue evidence="2">Liver</tissue>
    </source>
</reference>
<evidence type="ECO:0000313" key="3">
    <source>
        <dbReference type="Proteomes" id="UP000228934"/>
    </source>
</evidence>
<keyword evidence="3" id="KW-1185">Reference proteome</keyword>
<dbReference type="EMBL" id="KV925305">
    <property type="protein sequence ID" value="PIO37508.1"/>
    <property type="molecule type" value="Genomic_DNA"/>
</dbReference>
<reference evidence="3" key="1">
    <citation type="journal article" date="2017" name="Nat. Commun.">
        <title>The North American bullfrog draft genome provides insight into hormonal regulation of long noncoding RNA.</title>
        <authorList>
            <person name="Hammond S.A."/>
            <person name="Warren R.L."/>
            <person name="Vandervalk B.P."/>
            <person name="Kucuk E."/>
            <person name="Khan H."/>
            <person name="Gibb E.A."/>
            <person name="Pandoh P."/>
            <person name="Kirk H."/>
            <person name="Zhao Y."/>
            <person name="Jones M."/>
            <person name="Mungall A.J."/>
            <person name="Coope R."/>
            <person name="Pleasance S."/>
            <person name="Moore R.A."/>
            <person name="Holt R.A."/>
            <person name="Round J.M."/>
            <person name="Ohora S."/>
            <person name="Walle B.V."/>
            <person name="Veldhoen N."/>
            <person name="Helbing C.C."/>
            <person name="Birol I."/>
        </authorList>
    </citation>
    <scope>NUCLEOTIDE SEQUENCE [LARGE SCALE GENOMIC DNA]</scope>
</reference>